<feature type="domain" description="Helicase XPB/Ssl2 N-terminal" evidence="2">
    <location>
        <begin position="498"/>
        <end position="620"/>
    </location>
</feature>
<keyword evidence="3" id="KW-0378">Hydrolase</keyword>
<proteinExistence type="predicted"/>
<keyword evidence="4" id="KW-1185">Reference proteome</keyword>
<evidence type="ECO:0000313" key="4">
    <source>
        <dbReference type="Proteomes" id="UP000317893"/>
    </source>
</evidence>
<dbReference type="AlphaFoldDB" id="A0A542E0V3"/>
<keyword evidence="3" id="KW-0067">ATP-binding</keyword>
<feature type="region of interest" description="Disordered" evidence="1">
    <location>
        <begin position="1"/>
        <end position="20"/>
    </location>
</feature>
<evidence type="ECO:0000259" key="2">
    <source>
        <dbReference type="Pfam" id="PF13625"/>
    </source>
</evidence>
<comment type="caution">
    <text evidence="3">The sequence shown here is derived from an EMBL/GenBank/DDBJ whole genome shotgun (WGS) entry which is preliminary data.</text>
</comment>
<dbReference type="RefSeq" id="WP_141848399.1">
    <property type="nucleotide sequence ID" value="NZ_BAAAPR010000005.1"/>
</dbReference>
<dbReference type="OrthoDB" id="3415124at2"/>
<keyword evidence="3" id="KW-0547">Nucleotide-binding</keyword>
<sequence length="782" mass="82420">MPSRRRTAPAAARSLADDVRGRTDEQLSALVLRRPDLARPTPSDLTALAARASTRASVQRCLEALDRGRVQVLEAAVAAGDGADPARVAGLLGAPVARVRPVLEHLWGLALLWRGGDGLHVVRTVTEVLGPTPAGLGPALADLPGGGSRPTPDADAVRRLVADAPPAATALLERMTWGPPLGVAPAGDVGGAVGWLIEHGVLVRLPRDLGDLTLLRGAPAAPGDTRVVLPREVALALRGDRTHERAELDPPPVATRDLGVEVVDGTAAAVVLDLLTAVGDLLLRWGAAPPRVLRTGGLAVRDLRATATALDLDPDRTAFVAEVALAAGLLADDGELEPVWAPTPLADAWEDRPAGERWAVLAQGWRDSTRAPHLVGSPTGSGGRAASSSGTTNALGPDVQWPAVRGLRAEVLGELATLDPGQAPDADDLLDRLRWRRPLRSPRVLQETATAVLREAEWLGVTGRGALSGAGRRLVAREERDVVAAAMATALPAPVDHVLLQADLTAVAPGPLEGALARLVRLVADVESRGGATVHRFSPDSVRRALDEGWSADELLDRLREASRTGVPQPLEYLVRDVARRHGQVRVGAATAYLRSDDEAALGAMLAERRLASLRLRRIAPTVLVSSADPRVLLETLRDNGFAPVQEGPEGRVVVVAPPRRRAKERRLSPRPVVTPLDPAAAADLVGRLRVAEEAAREARAAADPDRPRLEPTEPAVTVAALRDAAADRRGLWIGYADAAGRTEVHLFYPLRVEGGRAVGRVADGADERAFGIHRITGVAPL</sequence>
<evidence type="ECO:0000256" key="1">
    <source>
        <dbReference type="SAM" id="MobiDB-lite"/>
    </source>
</evidence>
<accession>A0A542E0V3</accession>
<name>A0A542E0V3_9MICO</name>
<protein>
    <submittedName>
        <fullName evidence="3">XPB/Ssl2-like helicase family protein</fullName>
    </submittedName>
</protein>
<keyword evidence="3" id="KW-0347">Helicase</keyword>
<dbReference type="InterPro" id="IPR032830">
    <property type="entry name" value="XPB/Ssl2_N"/>
</dbReference>
<dbReference type="GO" id="GO:0004386">
    <property type="term" value="F:helicase activity"/>
    <property type="evidence" value="ECO:0007669"/>
    <property type="project" value="UniProtKB-KW"/>
</dbReference>
<dbReference type="Pfam" id="PF13625">
    <property type="entry name" value="Helicase_C_3"/>
    <property type="match status" value="1"/>
</dbReference>
<dbReference type="Proteomes" id="UP000317893">
    <property type="component" value="Unassembled WGS sequence"/>
</dbReference>
<organism evidence="3 4">
    <name type="scientific">Lapillicoccus jejuensis</name>
    <dbReference type="NCBI Taxonomy" id="402171"/>
    <lineage>
        <taxon>Bacteria</taxon>
        <taxon>Bacillati</taxon>
        <taxon>Actinomycetota</taxon>
        <taxon>Actinomycetes</taxon>
        <taxon>Micrococcales</taxon>
        <taxon>Intrasporangiaceae</taxon>
        <taxon>Lapillicoccus</taxon>
    </lineage>
</organism>
<evidence type="ECO:0000313" key="3">
    <source>
        <dbReference type="EMBL" id="TQJ08955.1"/>
    </source>
</evidence>
<gene>
    <name evidence="3" type="ORF">FB458_2056</name>
</gene>
<feature type="compositionally biased region" description="Low complexity" evidence="1">
    <location>
        <begin position="384"/>
        <end position="394"/>
    </location>
</feature>
<dbReference type="EMBL" id="VFMN01000001">
    <property type="protein sequence ID" value="TQJ08955.1"/>
    <property type="molecule type" value="Genomic_DNA"/>
</dbReference>
<reference evidence="3 4" key="1">
    <citation type="submission" date="2019-06" db="EMBL/GenBank/DDBJ databases">
        <title>Sequencing the genomes of 1000 actinobacteria strains.</title>
        <authorList>
            <person name="Klenk H.-P."/>
        </authorList>
    </citation>
    <scope>NUCLEOTIDE SEQUENCE [LARGE SCALE GENOMIC DNA]</scope>
    <source>
        <strain evidence="3 4">DSM 18607</strain>
    </source>
</reference>
<feature type="region of interest" description="Disordered" evidence="1">
    <location>
        <begin position="370"/>
        <end position="398"/>
    </location>
</feature>